<feature type="transmembrane region" description="Helical" evidence="3">
    <location>
        <begin position="129"/>
        <end position="149"/>
    </location>
</feature>
<protein>
    <recommendedName>
        <fullName evidence="1">diguanylate cyclase</fullName>
        <ecNumber evidence="1">2.7.7.65</ecNumber>
    </recommendedName>
</protein>
<dbReference type="GO" id="GO:1902201">
    <property type="term" value="P:negative regulation of bacterial-type flagellum-dependent cell motility"/>
    <property type="evidence" value="ECO:0007669"/>
    <property type="project" value="TreeGrafter"/>
</dbReference>
<dbReference type="InterPro" id="IPR043128">
    <property type="entry name" value="Rev_trsase/Diguanyl_cyclase"/>
</dbReference>
<dbReference type="SMART" id="SM00267">
    <property type="entry name" value="GGDEF"/>
    <property type="match status" value="1"/>
</dbReference>
<evidence type="ECO:0000256" key="2">
    <source>
        <dbReference type="ARBA" id="ARBA00034247"/>
    </source>
</evidence>
<dbReference type="PANTHER" id="PTHR45138">
    <property type="entry name" value="REGULATORY COMPONENTS OF SENSORY TRANSDUCTION SYSTEM"/>
    <property type="match status" value="1"/>
</dbReference>
<evidence type="ECO:0000313" key="5">
    <source>
        <dbReference type="EMBL" id="AZP11067.1"/>
    </source>
</evidence>
<keyword evidence="3" id="KW-1133">Transmembrane helix</keyword>
<keyword evidence="3" id="KW-0472">Membrane</keyword>
<comment type="catalytic activity">
    <reaction evidence="2">
        <text>2 GTP = 3',3'-c-di-GMP + 2 diphosphate</text>
        <dbReference type="Rhea" id="RHEA:24898"/>
        <dbReference type="ChEBI" id="CHEBI:33019"/>
        <dbReference type="ChEBI" id="CHEBI:37565"/>
        <dbReference type="ChEBI" id="CHEBI:58805"/>
        <dbReference type="EC" id="2.7.7.65"/>
    </reaction>
</comment>
<name>A0A3Q9BNP8_9BURK</name>
<feature type="transmembrane region" description="Helical" evidence="3">
    <location>
        <begin position="46"/>
        <end position="65"/>
    </location>
</feature>
<dbReference type="GO" id="GO:0052621">
    <property type="term" value="F:diguanylate cyclase activity"/>
    <property type="evidence" value="ECO:0007669"/>
    <property type="project" value="UniProtKB-EC"/>
</dbReference>
<dbReference type="AlphaFoldDB" id="A0A3Q9BNP8"/>
<feature type="domain" description="GGDEF" evidence="4">
    <location>
        <begin position="247"/>
        <end position="383"/>
    </location>
</feature>
<evidence type="ECO:0000256" key="3">
    <source>
        <dbReference type="SAM" id="Phobius"/>
    </source>
</evidence>
<keyword evidence="6" id="KW-1185">Reference proteome</keyword>
<dbReference type="CDD" id="cd01949">
    <property type="entry name" value="GGDEF"/>
    <property type="match status" value="1"/>
</dbReference>
<dbReference type="EC" id="2.7.7.65" evidence="1"/>
<dbReference type="Proteomes" id="UP000275663">
    <property type="component" value="Chromosome"/>
</dbReference>
<dbReference type="PANTHER" id="PTHR45138:SF9">
    <property type="entry name" value="DIGUANYLATE CYCLASE DGCM-RELATED"/>
    <property type="match status" value="1"/>
</dbReference>
<dbReference type="Gene3D" id="3.30.70.270">
    <property type="match status" value="1"/>
</dbReference>
<organism evidence="5 6">
    <name type="scientific">Undibacterium parvum</name>
    <dbReference type="NCBI Taxonomy" id="401471"/>
    <lineage>
        <taxon>Bacteria</taxon>
        <taxon>Pseudomonadati</taxon>
        <taxon>Pseudomonadota</taxon>
        <taxon>Betaproteobacteria</taxon>
        <taxon>Burkholderiales</taxon>
        <taxon>Oxalobacteraceae</taxon>
        <taxon>Undibacterium</taxon>
    </lineage>
</organism>
<evidence type="ECO:0000256" key="1">
    <source>
        <dbReference type="ARBA" id="ARBA00012528"/>
    </source>
</evidence>
<dbReference type="KEGG" id="upv:EJN92_02995"/>
<dbReference type="EMBL" id="CP034464">
    <property type="protein sequence ID" value="AZP11067.1"/>
    <property type="molecule type" value="Genomic_DNA"/>
</dbReference>
<accession>A0A3Q9BNP8</accession>
<reference evidence="5 6" key="1">
    <citation type="journal article" date="2011" name="Int. J. Syst. Evol. Microbiol.">
        <title>Description of Undibacterium oligocarboniphilum sp. nov., isolated from purified water, and Undibacterium pigrum strain CCUG 49012 as the type strain of Undibacterium parvum sp. nov., and emended descriptions of the genus Undibacterium and the species Undibacterium pigrum.</title>
        <authorList>
            <person name="Eder W."/>
            <person name="Wanner G."/>
            <person name="Ludwig W."/>
            <person name="Busse H.J."/>
            <person name="Ziemke-Kageler F."/>
            <person name="Lang E."/>
        </authorList>
    </citation>
    <scope>NUCLEOTIDE SEQUENCE [LARGE SCALE GENOMIC DNA]</scope>
    <source>
        <strain evidence="5 6">DSM 23061</strain>
    </source>
</reference>
<keyword evidence="3" id="KW-0812">Transmembrane</keyword>
<dbReference type="InterPro" id="IPR029787">
    <property type="entry name" value="Nucleotide_cyclase"/>
</dbReference>
<dbReference type="SUPFAM" id="SSF55073">
    <property type="entry name" value="Nucleotide cyclase"/>
    <property type="match status" value="1"/>
</dbReference>
<proteinExistence type="predicted"/>
<evidence type="ECO:0000259" key="4">
    <source>
        <dbReference type="PROSITE" id="PS50887"/>
    </source>
</evidence>
<gene>
    <name evidence="5" type="ORF">EJN92_02995</name>
</gene>
<dbReference type="GO" id="GO:0043709">
    <property type="term" value="P:cell adhesion involved in single-species biofilm formation"/>
    <property type="evidence" value="ECO:0007669"/>
    <property type="project" value="TreeGrafter"/>
</dbReference>
<dbReference type="NCBIfam" id="TIGR00254">
    <property type="entry name" value="GGDEF"/>
    <property type="match status" value="1"/>
</dbReference>
<dbReference type="GO" id="GO:0005886">
    <property type="term" value="C:plasma membrane"/>
    <property type="evidence" value="ECO:0007669"/>
    <property type="project" value="TreeGrafter"/>
</dbReference>
<evidence type="ECO:0000313" key="6">
    <source>
        <dbReference type="Proteomes" id="UP000275663"/>
    </source>
</evidence>
<dbReference type="InterPro" id="IPR050469">
    <property type="entry name" value="Diguanylate_Cyclase"/>
</dbReference>
<sequence>MSKISNRLSRLNKQKGGLMQNRYPDVNEELYRLHYLKQDRAQSRKLIRVVMWATLPLAYVDFSFLGTSQQFYSLFCLRLLLFVYSWYLLKASISTANPQQLDRQILRWSAAVLLMQFVSNASLPRDYFGHYLVDAWICMIYFVTIPLPLKSLRPAMLAYLIALLVLLAYKVIPTFAYVSSVVAILLASAYTGHATSAYLQRYRKKILSAELELDRQESTDPATGVANRREFMRVSESELQRHIRFGKSLSMLILDLNHFKQILDEYGAPAGDVVLIEVTRRLKRATRSYDCMARYGTEEFSLLLPEANAEDANKVANRILSTIAAMPVAMAGQEIKISATVGIATMQEGDTQESLLDRATAALKSAKNVNLAPGMQQRASMAA</sequence>
<dbReference type="PROSITE" id="PS50887">
    <property type="entry name" value="GGDEF"/>
    <property type="match status" value="1"/>
</dbReference>
<dbReference type="InterPro" id="IPR000160">
    <property type="entry name" value="GGDEF_dom"/>
</dbReference>
<feature type="transmembrane region" description="Helical" evidence="3">
    <location>
        <begin position="156"/>
        <end position="172"/>
    </location>
</feature>
<dbReference type="Pfam" id="PF00990">
    <property type="entry name" value="GGDEF"/>
    <property type="match status" value="1"/>
</dbReference>